<dbReference type="Proteomes" id="UP000547458">
    <property type="component" value="Unassembled WGS sequence"/>
</dbReference>
<organism evidence="2 3">
    <name type="scientific">Arthrobacter pigmenti</name>
    <dbReference type="NCBI Taxonomy" id="271432"/>
    <lineage>
        <taxon>Bacteria</taxon>
        <taxon>Bacillati</taxon>
        <taxon>Actinomycetota</taxon>
        <taxon>Actinomycetes</taxon>
        <taxon>Micrococcales</taxon>
        <taxon>Micrococcaceae</taxon>
        <taxon>Arthrobacter</taxon>
    </lineage>
</organism>
<dbReference type="CDD" id="cd07302">
    <property type="entry name" value="CHD"/>
    <property type="match status" value="1"/>
</dbReference>
<evidence type="ECO:0000313" key="3">
    <source>
        <dbReference type="Proteomes" id="UP000547458"/>
    </source>
</evidence>
<keyword evidence="3" id="KW-1185">Reference proteome</keyword>
<gene>
    <name evidence="2" type="ORF">BJ994_002701</name>
</gene>
<sequence length="212" mass="23069">MPTSDSVNLSNGGVWLKAVYLYTDMADSSGLAKKHTATTAAQIVRAFLAAVTRVIRDNKGEIRSYDGDRVMAIFIGDGAASVAAKTALEIKWAVDELVRPSLSYRLNEYLKSSWVLSSRTGIDMGDALIVRAGVRNNNDLVSIGDAPNIAAKLSELHLARTIITDRMWNAMSYSTCYSRIDGKAMWSIASTKDIGGGRVEQIRTSNYGIQID</sequence>
<dbReference type="Gene3D" id="3.30.70.1230">
    <property type="entry name" value="Nucleotide cyclase"/>
    <property type="match status" value="1"/>
</dbReference>
<dbReference type="AlphaFoldDB" id="A0A846RVJ4"/>
<evidence type="ECO:0000259" key="1">
    <source>
        <dbReference type="PROSITE" id="PS50125"/>
    </source>
</evidence>
<accession>A0A846RVJ4</accession>
<dbReference type="PROSITE" id="PS50125">
    <property type="entry name" value="GUANYLATE_CYCLASE_2"/>
    <property type="match status" value="1"/>
</dbReference>
<dbReference type="GO" id="GO:0004016">
    <property type="term" value="F:adenylate cyclase activity"/>
    <property type="evidence" value="ECO:0007669"/>
    <property type="project" value="UniProtKB-ARBA"/>
</dbReference>
<reference evidence="2 3" key="1">
    <citation type="submission" date="2020-03" db="EMBL/GenBank/DDBJ databases">
        <title>Sequencing the genomes of 1000 actinobacteria strains.</title>
        <authorList>
            <person name="Klenk H.-P."/>
        </authorList>
    </citation>
    <scope>NUCLEOTIDE SEQUENCE [LARGE SCALE GENOMIC DNA]</scope>
    <source>
        <strain evidence="2 3">DSM 16403</strain>
    </source>
</reference>
<dbReference type="InterPro" id="IPR029787">
    <property type="entry name" value="Nucleotide_cyclase"/>
</dbReference>
<evidence type="ECO:0000313" key="2">
    <source>
        <dbReference type="EMBL" id="NJC23625.1"/>
    </source>
</evidence>
<proteinExistence type="predicted"/>
<protein>
    <submittedName>
        <fullName evidence="2">Class 3 adenylate cyclase</fullName>
    </submittedName>
</protein>
<name>A0A846RVJ4_9MICC</name>
<dbReference type="GO" id="GO:0035556">
    <property type="term" value="P:intracellular signal transduction"/>
    <property type="evidence" value="ECO:0007669"/>
    <property type="project" value="InterPro"/>
</dbReference>
<feature type="domain" description="Guanylate cyclase" evidence="1">
    <location>
        <begin position="19"/>
        <end position="154"/>
    </location>
</feature>
<dbReference type="GO" id="GO:0009190">
    <property type="term" value="P:cyclic nucleotide biosynthetic process"/>
    <property type="evidence" value="ECO:0007669"/>
    <property type="project" value="InterPro"/>
</dbReference>
<dbReference type="EMBL" id="JAATJL010000001">
    <property type="protein sequence ID" value="NJC23625.1"/>
    <property type="molecule type" value="Genomic_DNA"/>
</dbReference>
<dbReference type="InterPro" id="IPR001054">
    <property type="entry name" value="A/G_cyclase"/>
</dbReference>
<comment type="caution">
    <text evidence="2">The sequence shown here is derived from an EMBL/GenBank/DDBJ whole genome shotgun (WGS) entry which is preliminary data.</text>
</comment>
<dbReference type="SUPFAM" id="SSF55073">
    <property type="entry name" value="Nucleotide cyclase"/>
    <property type="match status" value="1"/>
</dbReference>